<keyword evidence="1" id="KW-0813">Transport</keyword>
<evidence type="ECO:0000256" key="1">
    <source>
        <dbReference type="ARBA" id="ARBA00022448"/>
    </source>
</evidence>
<dbReference type="InterPro" id="IPR036909">
    <property type="entry name" value="Cyt_c-like_dom_sf"/>
</dbReference>
<keyword evidence="3 6" id="KW-0479">Metal-binding</keyword>
<keyword evidence="2 6" id="KW-0349">Heme</keyword>
<evidence type="ECO:0000256" key="2">
    <source>
        <dbReference type="ARBA" id="ARBA00022617"/>
    </source>
</evidence>
<dbReference type="PANTHER" id="PTHR35008">
    <property type="entry name" value="BLL4482 PROTEIN-RELATED"/>
    <property type="match status" value="1"/>
</dbReference>
<dbReference type="InterPro" id="IPR002323">
    <property type="entry name" value="Cyt_CIE"/>
</dbReference>
<proteinExistence type="predicted"/>
<evidence type="ECO:0000259" key="9">
    <source>
        <dbReference type="PROSITE" id="PS51007"/>
    </source>
</evidence>
<keyword evidence="5 6" id="KW-0408">Iron</keyword>
<evidence type="ECO:0000256" key="8">
    <source>
        <dbReference type="SAM" id="SignalP"/>
    </source>
</evidence>
<dbReference type="GO" id="GO:0009055">
    <property type="term" value="F:electron transfer activity"/>
    <property type="evidence" value="ECO:0007669"/>
    <property type="project" value="InterPro"/>
</dbReference>
<feature type="compositionally biased region" description="Low complexity" evidence="7">
    <location>
        <begin position="34"/>
        <end position="52"/>
    </location>
</feature>
<evidence type="ECO:0000256" key="4">
    <source>
        <dbReference type="ARBA" id="ARBA00022982"/>
    </source>
</evidence>
<feature type="domain" description="Cytochrome c" evidence="9">
    <location>
        <begin position="149"/>
        <end position="254"/>
    </location>
</feature>
<dbReference type="EC" id="1.17.2.1" evidence="10"/>
<sequence>MGSLFKKNAIVASFLVTYSMLFGSVNAANKAESTQKAQTTTPTKAVTPSNTTPETNAVLNPKATPVTQGNAATDKTTKTPAATTPENGSTNAAVPVSTDTTAPAATSTTPASAVEFKAVDHRNRPVEPLIDGYYPAYPPTKPAPGVQAELVARGEYLAKMGDCIACHTDVKGGTPAFAGGLPINTPFGTFYSPNITPDKETGIGNWTEKDFIRALKEGRDPKGRNYFPVFPYVYFAKMTDDDARALYAYFMSIPPVKQKNKPLPFPFNVPGSRFALWGWNLLFFFPDDNSVVYEADKSPLWNRGKYIVDSLGHCSMCHTPLNIFGAAKNRFYLTGSFIDGYWAPNITKYGLRSASRYEVADVFAQGQLINKAGPVAGPMAEVNHNSLSYLTEEDRLAIATYLKTVTSEEPLGVPPSESQPTLKRGKQVYVNACIICHQRGEMGAPLIGNGPGWYERLKARGLTGLYRHAIHGYNSMPVKGACVTCSDNDVISAVDYILNASLSRSQWRDLETGGAAKYPANGKDVYNENCSMCHNEGKQGAPKLGDKAVWKPLIEKNIDVLVENTIRGPYHPKNGGCKKCTTGEILEAIKYMVSQSKTEGNYSLW</sequence>
<feature type="signal peptide" evidence="8">
    <location>
        <begin position="1"/>
        <end position="27"/>
    </location>
</feature>
<reference evidence="11" key="1">
    <citation type="submission" date="2016-07" db="EMBL/GenBank/DDBJ databases">
        <authorList>
            <person name="Florea S."/>
            <person name="Webb J.S."/>
            <person name="Jaromczyk J."/>
            <person name="Schardl C.L."/>
        </authorList>
    </citation>
    <scope>NUCLEOTIDE SEQUENCE [LARGE SCALE GENOMIC DNA]</scope>
    <source>
        <strain evidence="11">CDC-D5610</strain>
    </source>
</reference>
<dbReference type="Pfam" id="PF13442">
    <property type="entry name" value="Cytochrome_CBB3"/>
    <property type="match status" value="2"/>
</dbReference>
<feature type="compositionally biased region" description="Low complexity" evidence="7">
    <location>
        <begin position="71"/>
        <end position="85"/>
    </location>
</feature>
<gene>
    <name evidence="10" type="primary">nicB</name>
    <name evidence="10" type="ORF">clem_14380</name>
</gene>
<dbReference type="SUPFAM" id="SSF46626">
    <property type="entry name" value="Cytochrome c"/>
    <property type="match status" value="4"/>
</dbReference>
<keyword evidence="4" id="KW-0249">Electron transport</keyword>
<keyword evidence="11" id="KW-1185">Reference proteome</keyword>
<feature type="chain" id="PRO_5012420264" evidence="8">
    <location>
        <begin position="28"/>
        <end position="605"/>
    </location>
</feature>
<dbReference type="PROSITE" id="PS51007">
    <property type="entry name" value="CYTC"/>
    <property type="match status" value="4"/>
</dbReference>
<feature type="domain" description="Cytochrome c" evidence="9">
    <location>
        <begin position="517"/>
        <end position="596"/>
    </location>
</feature>
<dbReference type="Gene3D" id="1.10.760.10">
    <property type="entry name" value="Cytochrome c-like domain"/>
    <property type="match status" value="3"/>
</dbReference>
<accession>A0A222P6E3</accession>
<name>A0A222P6E3_9GAMM</name>
<dbReference type="AlphaFoldDB" id="A0A222P6E3"/>
<dbReference type="RefSeq" id="WP_232505503.1">
    <property type="nucleotide sequence ID" value="NZ_CP016397.1"/>
</dbReference>
<evidence type="ECO:0000313" key="11">
    <source>
        <dbReference type="Proteomes" id="UP000201728"/>
    </source>
</evidence>
<organism evidence="10 11">
    <name type="scientific">Legionella clemsonensis</name>
    <dbReference type="NCBI Taxonomy" id="1867846"/>
    <lineage>
        <taxon>Bacteria</taxon>
        <taxon>Pseudomonadati</taxon>
        <taxon>Pseudomonadota</taxon>
        <taxon>Gammaproteobacteria</taxon>
        <taxon>Legionellales</taxon>
        <taxon>Legionellaceae</taxon>
        <taxon>Legionella</taxon>
    </lineage>
</organism>
<evidence type="ECO:0000256" key="6">
    <source>
        <dbReference type="PROSITE-ProRule" id="PRU00433"/>
    </source>
</evidence>
<protein>
    <submittedName>
        <fullName evidence="10">Nicotinate dehydrogenase subunit B</fullName>
        <ecNumber evidence="10">1.17.2.1</ecNumber>
    </submittedName>
</protein>
<dbReference type="Pfam" id="PF00034">
    <property type="entry name" value="Cytochrom_C"/>
    <property type="match status" value="1"/>
</dbReference>
<dbReference type="PANTHER" id="PTHR35008:SF8">
    <property type="entry name" value="ALCOHOL DEHYDROGENASE CYTOCHROME C SUBUNIT"/>
    <property type="match status" value="1"/>
</dbReference>
<dbReference type="GO" id="GO:0020037">
    <property type="term" value="F:heme binding"/>
    <property type="evidence" value="ECO:0007669"/>
    <property type="project" value="InterPro"/>
</dbReference>
<dbReference type="PRINTS" id="PR00607">
    <property type="entry name" value="CYTCHROMECIE"/>
</dbReference>
<evidence type="ECO:0000313" key="10">
    <source>
        <dbReference type="EMBL" id="ASQ47402.1"/>
    </source>
</evidence>
<keyword evidence="8" id="KW-0732">Signal</keyword>
<dbReference type="InterPro" id="IPR051459">
    <property type="entry name" value="Cytochrome_c-type_DH"/>
</dbReference>
<evidence type="ECO:0000256" key="5">
    <source>
        <dbReference type="ARBA" id="ARBA00023004"/>
    </source>
</evidence>
<dbReference type="GO" id="GO:0016491">
    <property type="term" value="F:oxidoreductase activity"/>
    <property type="evidence" value="ECO:0007669"/>
    <property type="project" value="UniProtKB-KW"/>
</dbReference>
<dbReference type="Proteomes" id="UP000201728">
    <property type="component" value="Chromosome"/>
</dbReference>
<keyword evidence="10" id="KW-0560">Oxidoreductase</keyword>
<evidence type="ECO:0000256" key="3">
    <source>
        <dbReference type="ARBA" id="ARBA00022723"/>
    </source>
</evidence>
<feature type="domain" description="Cytochrome c" evidence="9">
    <location>
        <begin position="299"/>
        <end position="406"/>
    </location>
</feature>
<dbReference type="KEGG" id="lcd:clem_14380"/>
<dbReference type="InterPro" id="IPR009056">
    <property type="entry name" value="Cyt_c-like_dom"/>
</dbReference>
<dbReference type="GO" id="GO:0005506">
    <property type="term" value="F:iron ion binding"/>
    <property type="evidence" value="ECO:0007669"/>
    <property type="project" value="InterPro"/>
</dbReference>
<feature type="compositionally biased region" description="Low complexity" evidence="7">
    <location>
        <begin position="92"/>
        <end position="109"/>
    </location>
</feature>
<dbReference type="EMBL" id="CP016397">
    <property type="protein sequence ID" value="ASQ47402.1"/>
    <property type="molecule type" value="Genomic_DNA"/>
</dbReference>
<feature type="region of interest" description="Disordered" evidence="7">
    <location>
        <begin position="32"/>
        <end position="109"/>
    </location>
</feature>
<evidence type="ECO:0000256" key="7">
    <source>
        <dbReference type="SAM" id="MobiDB-lite"/>
    </source>
</evidence>
<feature type="domain" description="Cytochrome c" evidence="9">
    <location>
        <begin position="420"/>
        <end position="501"/>
    </location>
</feature>